<organism evidence="1 2">
    <name type="scientific">Spirosoma oryzae</name>
    <dbReference type="NCBI Taxonomy" id="1469603"/>
    <lineage>
        <taxon>Bacteria</taxon>
        <taxon>Pseudomonadati</taxon>
        <taxon>Bacteroidota</taxon>
        <taxon>Cytophagia</taxon>
        <taxon>Cytophagales</taxon>
        <taxon>Cytophagaceae</taxon>
        <taxon>Spirosoma</taxon>
    </lineage>
</organism>
<dbReference type="EMBL" id="PVTE01000028">
    <property type="protein sequence ID" value="PRY28630.1"/>
    <property type="molecule type" value="Genomic_DNA"/>
</dbReference>
<dbReference type="Proteomes" id="UP000238375">
    <property type="component" value="Unassembled WGS sequence"/>
</dbReference>
<name>A0A2T0S5F1_9BACT</name>
<accession>A0A2T0S5F1</accession>
<keyword evidence="2" id="KW-1185">Reference proteome</keyword>
<sequence length="53" mass="6339">MRTIQKPNSRNRSDVQIDPTLEEYRDKILFPEKLKKANELLKNTKLPSRKRSN</sequence>
<proteinExistence type="predicted"/>
<protein>
    <submittedName>
        <fullName evidence="1">Uncharacterized protein</fullName>
    </submittedName>
</protein>
<evidence type="ECO:0000313" key="2">
    <source>
        <dbReference type="Proteomes" id="UP000238375"/>
    </source>
</evidence>
<evidence type="ECO:0000313" key="1">
    <source>
        <dbReference type="EMBL" id="PRY28630.1"/>
    </source>
</evidence>
<gene>
    <name evidence="1" type="ORF">CLV58_12847</name>
</gene>
<reference evidence="1 2" key="1">
    <citation type="submission" date="2018-03" db="EMBL/GenBank/DDBJ databases">
        <title>Genomic Encyclopedia of Archaeal and Bacterial Type Strains, Phase II (KMG-II): from individual species to whole genera.</title>
        <authorList>
            <person name="Goeker M."/>
        </authorList>
    </citation>
    <scope>NUCLEOTIDE SEQUENCE [LARGE SCALE GENOMIC DNA]</scope>
    <source>
        <strain evidence="1 2">DSM 28354</strain>
    </source>
</reference>
<dbReference type="AlphaFoldDB" id="A0A2T0S5F1"/>
<comment type="caution">
    <text evidence="1">The sequence shown here is derived from an EMBL/GenBank/DDBJ whole genome shotgun (WGS) entry which is preliminary data.</text>
</comment>